<dbReference type="Gene3D" id="1.25.40.20">
    <property type="entry name" value="Ankyrin repeat-containing domain"/>
    <property type="match status" value="1"/>
</dbReference>
<dbReference type="PRINTS" id="PR01768">
    <property type="entry name" value="TRPVRECEPTOR"/>
</dbReference>
<dbReference type="PANTHER" id="PTHR10582:SF5">
    <property type="entry name" value="TRANSIENT RECEPTOR POTENTIAL CATION CHANNEL SUBFAMILY V MEMBER 2"/>
    <property type="match status" value="1"/>
</dbReference>
<keyword evidence="11" id="KW-0406">Ion transport</keyword>
<evidence type="ECO:0000256" key="10">
    <source>
        <dbReference type="ARBA" id="ARBA00023043"/>
    </source>
</evidence>
<dbReference type="FunFam" id="1.25.40.20:FF:000018">
    <property type="entry name" value="Transient receptor potential cation channel subfamily V member 1"/>
    <property type="match status" value="1"/>
</dbReference>
<dbReference type="SMART" id="SM00248">
    <property type="entry name" value="ANK"/>
    <property type="match status" value="4"/>
</dbReference>
<dbReference type="GO" id="GO:0098703">
    <property type="term" value="P:calcium ion import across plasma membrane"/>
    <property type="evidence" value="ECO:0007669"/>
    <property type="project" value="TreeGrafter"/>
</dbReference>
<sequence>MSKKDKGDTMDREEPNKGQGKEEGGNDEGLDWLLKNDDSEISPVPMDSNISLSRQHSAGVDSTYSSKFTRDKVFKAASQGDKTQLIGLLEYLQVNEKQLTSPAFTDETNGKTALLKALLNLKDGKNDTVEVLLDTAEKTGDLEKLINASYTDPCYKGQTALHVAIERRSFDHVKLLVQKGADVQAKANGSFFQHKSRLGFYFGELPLSLAACTNQPEIVSFLMENSFRRADATAKDSLGNTVLHTLVVIADNTKENTEMAARIYNEILIQHYKLEKNREVQLESIENNEGLTPLKLAAKLGRIGLFRHMLNQEFVDEETRPLSRKFTEWVYGPVHSSLYDMSSIDTTENNSVLEIIVFGSEIPNRPEMLQIEPLRSLLHDKWERFAFKLFLMNLGIYLMYLTIFTTVAFYRKDGQPPFPVANTPADHLRCVGEIISVLGAVRFLYKTIIIFKKNPPNIRALFTDGFSEILFFLQAALLLVSAFLYFCGRREYVGLLVLSLALAWMNVLYYTRGSRQLGMYNVMMQRMILGDLLHFLCVYSVLLFGFSAAVVTLIDDSPVDITNDSLTRGRSFDVETFKCRKPSYNDIRFTTLELFKFTIGMGDLEFTDHVQYKEVFYILLISYIALTYILMLNMLIALMGNTVEKISEQSETIWNLQRAFTILDMERTLPRCLRRKLQSRVSEIVCFGNGQDKCRRFVRVTETNWKKWRSDLGVKLKEDPANQLTEEQTLSEASGTSWNISQLLERVRARRRQHQQSHVL</sequence>
<evidence type="ECO:0000256" key="3">
    <source>
        <dbReference type="ARBA" id="ARBA00022475"/>
    </source>
</evidence>
<keyword evidence="13" id="KW-0407">Ion channel</keyword>
<feature type="compositionally biased region" description="Basic and acidic residues" evidence="16">
    <location>
        <begin position="1"/>
        <end position="24"/>
    </location>
</feature>
<keyword evidence="12 17" id="KW-0472">Membrane</keyword>
<dbReference type="STRING" id="37003.ENSKMAP00000003864"/>
<accession>A0A3Q2ZZL0</accession>
<keyword evidence="3" id="KW-1003">Cell membrane</keyword>
<keyword evidence="9 17" id="KW-1133">Transmembrane helix</keyword>
<dbReference type="SMR" id="A0A3Q2ZZL0"/>
<dbReference type="OrthoDB" id="533508at2759"/>
<keyword evidence="7" id="KW-0677">Repeat</keyword>
<dbReference type="Proteomes" id="UP000264800">
    <property type="component" value="Unplaced"/>
</dbReference>
<keyword evidence="5" id="KW-0107">Calcium channel</keyword>
<evidence type="ECO:0000256" key="7">
    <source>
        <dbReference type="ARBA" id="ARBA00022737"/>
    </source>
</evidence>
<dbReference type="Pfam" id="PF00520">
    <property type="entry name" value="Ion_trans"/>
    <property type="match status" value="1"/>
</dbReference>
<evidence type="ECO:0000256" key="9">
    <source>
        <dbReference type="ARBA" id="ARBA00022989"/>
    </source>
</evidence>
<evidence type="ECO:0000256" key="8">
    <source>
        <dbReference type="ARBA" id="ARBA00022837"/>
    </source>
</evidence>
<organism evidence="19 20">
    <name type="scientific">Kryptolebias marmoratus</name>
    <name type="common">Mangrove killifish</name>
    <name type="synonym">Rivulus marmoratus</name>
    <dbReference type="NCBI Taxonomy" id="37003"/>
    <lineage>
        <taxon>Eukaryota</taxon>
        <taxon>Metazoa</taxon>
        <taxon>Chordata</taxon>
        <taxon>Craniata</taxon>
        <taxon>Vertebrata</taxon>
        <taxon>Euteleostomi</taxon>
        <taxon>Actinopterygii</taxon>
        <taxon>Neopterygii</taxon>
        <taxon>Teleostei</taxon>
        <taxon>Neoteleostei</taxon>
        <taxon>Acanthomorphata</taxon>
        <taxon>Ovalentaria</taxon>
        <taxon>Atherinomorphae</taxon>
        <taxon>Cyprinodontiformes</taxon>
        <taxon>Rivulidae</taxon>
        <taxon>Kryptolebias</taxon>
    </lineage>
</organism>
<dbReference type="SUPFAM" id="SSF48403">
    <property type="entry name" value="Ankyrin repeat"/>
    <property type="match status" value="1"/>
</dbReference>
<dbReference type="GeneID" id="108248545"/>
<feature type="domain" description="Ion transport" evidence="18">
    <location>
        <begin position="398"/>
        <end position="650"/>
    </location>
</feature>
<keyword evidence="4" id="KW-0109">Calcium transport</keyword>
<dbReference type="OMA" id="GASEMVC"/>
<feature type="repeat" description="ANK" evidence="15">
    <location>
        <begin position="156"/>
        <end position="188"/>
    </location>
</feature>
<evidence type="ECO:0000256" key="1">
    <source>
        <dbReference type="ARBA" id="ARBA00004651"/>
    </source>
</evidence>
<dbReference type="RefSeq" id="XP_017292870.1">
    <property type="nucleotide sequence ID" value="XM_017437381.3"/>
</dbReference>
<evidence type="ECO:0000313" key="20">
    <source>
        <dbReference type="Proteomes" id="UP000264800"/>
    </source>
</evidence>
<feature type="transmembrane region" description="Helical" evidence="17">
    <location>
        <begin position="492"/>
        <end position="511"/>
    </location>
</feature>
<protein>
    <submittedName>
        <fullName evidence="19">Transient receptor potential cation channel subfamily V member 1-like</fullName>
    </submittedName>
</protein>
<dbReference type="AlphaFoldDB" id="A0A3Q2ZZL0"/>
<dbReference type="Ensembl" id="ENSKMAT00000003939.1">
    <property type="protein sequence ID" value="ENSKMAP00000003864.1"/>
    <property type="gene ID" value="ENSKMAG00000002953.1"/>
</dbReference>
<name>A0A3Q2ZZL0_KRYMA</name>
<dbReference type="PANTHER" id="PTHR10582">
    <property type="entry name" value="TRANSIENT RECEPTOR POTENTIAL ION CHANNEL PROTEIN"/>
    <property type="match status" value="1"/>
</dbReference>
<evidence type="ECO:0000256" key="11">
    <source>
        <dbReference type="ARBA" id="ARBA00023065"/>
    </source>
</evidence>
<dbReference type="NCBIfam" id="TIGR00870">
    <property type="entry name" value="trp"/>
    <property type="match status" value="1"/>
</dbReference>
<dbReference type="Pfam" id="PF12796">
    <property type="entry name" value="Ank_2"/>
    <property type="match status" value="1"/>
</dbReference>
<feature type="region of interest" description="Disordered" evidence="16">
    <location>
        <begin position="1"/>
        <end position="56"/>
    </location>
</feature>
<feature type="transmembrane region" description="Helical" evidence="17">
    <location>
        <begin position="385"/>
        <end position="410"/>
    </location>
</feature>
<proteinExistence type="predicted"/>
<dbReference type="InterPro" id="IPR002110">
    <property type="entry name" value="Ankyrin_rpt"/>
</dbReference>
<dbReference type="InterPro" id="IPR024862">
    <property type="entry name" value="TRPV"/>
</dbReference>
<dbReference type="InterPro" id="IPR005821">
    <property type="entry name" value="Ion_trans_dom"/>
</dbReference>
<keyword evidence="2" id="KW-0813">Transport</keyword>
<keyword evidence="10 15" id="KW-0040">ANK repeat</keyword>
<evidence type="ECO:0000256" key="6">
    <source>
        <dbReference type="ARBA" id="ARBA00022692"/>
    </source>
</evidence>
<evidence type="ECO:0000256" key="15">
    <source>
        <dbReference type="PROSITE-ProRule" id="PRU00023"/>
    </source>
</evidence>
<evidence type="ECO:0000256" key="13">
    <source>
        <dbReference type="ARBA" id="ARBA00023303"/>
    </source>
</evidence>
<reference evidence="19" key="1">
    <citation type="submission" date="2025-08" db="UniProtKB">
        <authorList>
            <consortium name="Ensembl"/>
        </authorList>
    </citation>
    <scope>IDENTIFICATION</scope>
</reference>
<dbReference type="PROSITE" id="PS50297">
    <property type="entry name" value="ANK_REP_REGION"/>
    <property type="match status" value="1"/>
</dbReference>
<keyword evidence="6 17" id="KW-0812">Transmembrane</keyword>
<feature type="transmembrane region" description="Helical" evidence="17">
    <location>
        <begin position="466"/>
        <end position="486"/>
    </location>
</feature>
<evidence type="ECO:0000256" key="17">
    <source>
        <dbReference type="SAM" id="Phobius"/>
    </source>
</evidence>
<dbReference type="InterPro" id="IPR008347">
    <property type="entry name" value="TrpV1-4"/>
</dbReference>
<evidence type="ECO:0000256" key="5">
    <source>
        <dbReference type="ARBA" id="ARBA00022673"/>
    </source>
</evidence>
<evidence type="ECO:0000256" key="16">
    <source>
        <dbReference type="SAM" id="MobiDB-lite"/>
    </source>
</evidence>
<dbReference type="GeneTree" id="ENSGT00940000158512"/>
<feature type="transmembrane region" description="Helical" evidence="17">
    <location>
        <begin position="426"/>
        <end position="445"/>
    </location>
</feature>
<feature type="transmembrane region" description="Helical" evidence="17">
    <location>
        <begin position="615"/>
        <end position="638"/>
    </location>
</feature>
<evidence type="ECO:0000256" key="2">
    <source>
        <dbReference type="ARBA" id="ARBA00022448"/>
    </source>
</evidence>
<feature type="transmembrane region" description="Helical" evidence="17">
    <location>
        <begin position="532"/>
        <end position="554"/>
    </location>
</feature>
<evidence type="ECO:0000259" key="18">
    <source>
        <dbReference type="Pfam" id="PF00520"/>
    </source>
</evidence>
<evidence type="ECO:0000256" key="4">
    <source>
        <dbReference type="ARBA" id="ARBA00022568"/>
    </source>
</evidence>
<evidence type="ECO:0000256" key="14">
    <source>
        <dbReference type="ARBA" id="ARBA00036634"/>
    </source>
</evidence>
<evidence type="ECO:0000256" key="12">
    <source>
        <dbReference type="ARBA" id="ARBA00023136"/>
    </source>
</evidence>
<dbReference type="InterPro" id="IPR036770">
    <property type="entry name" value="Ankyrin_rpt-contain_sf"/>
</dbReference>
<dbReference type="PROSITE" id="PS50088">
    <property type="entry name" value="ANK_REPEAT"/>
    <property type="match status" value="1"/>
</dbReference>
<evidence type="ECO:0000313" key="19">
    <source>
        <dbReference type="Ensembl" id="ENSKMAP00000003864.1"/>
    </source>
</evidence>
<keyword evidence="20" id="KW-1185">Reference proteome</keyword>
<comment type="subcellular location">
    <subcellularLocation>
        <location evidence="1">Cell membrane</location>
        <topology evidence="1">Multi-pass membrane protein</topology>
    </subcellularLocation>
</comment>
<keyword evidence="8" id="KW-0106">Calcium</keyword>
<dbReference type="GO" id="GO:0005886">
    <property type="term" value="C:plasma membrane"/>
    <property type="evidence" value="ECO:0007669"/>
    <property type="project" value="UniProtKB-SubCell"/>
</dbReference>
<dbReference type="KEGG" id="kmr:108248545"/>
<reference evidence="19" key="2">
    <citation type="submission" date="2025-09" db="UniProtKB">
        <authorList>
            <consortium name="Ensembl"/>
        </authorList>
    </citation>
    <scope>IDENTIFICATION</scope>
</reference>
<comment type="catalytic activity">
    <reaction evidence="14">
        <text>Ca(2+)(in) = Ca(2+)(out)</text>
        <dbReference type="Rhea" id="RHEA:29671"/>
        <dbReference type="ChEBI" id="CHEBI:29108"/>
    </reaction>
</comment>
<dbReference type="GO" id="GO:0005262">
    <property type="term" value="F:calcium channel activity"/>
    <property type="evidence" value="ECO:0007669"/>
    <property type="project" value="UniProtKB-KW"/>
</dbReference>